<evidence type="ECO:0008006" key="3">
    <source>
        <dbReference type="Google" id="ProtNLM"/>
    </source>
</evidence>
<evidence type="ECO:0000313" key="2">
    <source>
        <dbReference type="Proteomes" id="UP000054359"/>
    </source>
</evidence>
<dbReference type="OrthoDB" id="6437250at2759"/>
<organism evidence="1 2">
    <name type="scientific">Stegodyphus mimosarum</name>
    <name type="common">African social velvet spider</name>
    <dbReference type="NCBI Taxonomy" id="407821"/>
    <lineage>
        <taxon>Eukaryota</taxon>
        <taxon>Metazoa</taxon>
        <taxon>Ecdysozoa</taxon>
        <taxon>Arthropoda</taxon>
        <taxon>Chelicerata</taxon>
        <taxon>Arachnida</taxon>
        <taxon>Araneae</taxon>
        <taxon>Araneomorphae</taxon>
        <taxon>Entelegynae</taxon>
        <taxon>Eresoidea</taxon>
        <taxon>Eresidae</taxon>
        <taxon>Stegodyphus</taxon>
    </lineage>
</organism>
<accession>A0A087V1Q7</accession>
<dbReference type="Proteomes" id="UP000054359">
    <property type="component" value="Unassembled WGS sequence"/>
</dbReference>
<gene>
    <name evidence="1" type="ORF">X975_03040</name>
</gene>
<feature type="non-terminal residue" evidence="1">
    <location>
        <position position="39"/>
    </location>
</feature>
<protein>
    <recommendedName>
        <fullName evidence="3">EGF-like domain-containing protein</fullName>
    </recommendedName>
</protein>
<dbReference type="AlphaFoldDB" id="A0A087V1Q7"/>
<dbReference type="EMBL" id="KL867923">
    <property type="protein sequence ID" value="KFM83546.1"/>
    <property type="molecule type" value="Genomic_DNA"/>
</dbReference>
<evidence type="ECO:0000313" key="1">
    <source>
        <dbReference type="EMBL" id="KFM83546.1"/>
    </source>
</evidence>
<reference evidence="1 2" key="1">
    <citation type="submission" date="2013-11" db="EMBL/GenBank/DDBJ databases">
        <title>Genome sequencing of Stegodyphus mimosarum.</title>
        <authorList>
            <person name="Bechsgaard J."/>
        </authorList>
    </citation>
    <scope>NUCLEOTIDE SEQUENCE [LARGE SCALE GENOMIC DNA]</scope>
</reference>
<name>A0A087V1Q7_STEMI</name>
<proteinExistence type="predicted"/>
<sequence>MKGKCKECSCGDHGKCTFNEEIKSCICDKGYASKNGKCE</sequence>
<keyword evidence="2" id="KW-1185">Reference proteome</keyword>